<keyword evidence="3" id="KW-0540">Nuclease</keyword>
<accession>A0A101MNT4</accession>
<keyword evidence="6" id="KW-0695">RNA-directed DNA polymerase</keyword>
<dbReference type="PANTHER" id="PTHR34072">
    <property type="entry name" value="ENZYMATIC POLYPROTEIN-RELATED"/>
    <property type="match status" value="1"/>
</dbReference>
<dbReference type="InterPro" id="IPR041373">
    <property type="entry name" value="RT_RNaseH"/>
</dbReference>
<dbReference type="GO" id="GO:0016787">
    <property type="term" value="F:hydrolase activity"/>
    <property type="evidence" value="ECO:0007669"/>
    <property type="project" value="UniProtKB-KW"/>
</dbReference>
<name>A0A101MNT4_PENFR</name>
<evidence type="ECO:0000313" key="9">
    <source>
        <dbReference type="Proteomes" id="UP000055045"/>
    </source>
</evidence>
<dbReference type="AlphaFoldDB" id="A0A101MNT4"/>
<keyword evidence="5" id="KW-0378">Hydrolase</keyword>
<dbReference type="GO" id="GO:0004519">
    <property type="term" value="F:endonuclease activity"/>
    <property type="evidence" value="ECO:0007669"/>
    <property type="project" value="UniProtKB-KW"/>
</dbReference>
<proteinExistence type="predicted"/>
<keyword evidence="9" id="KW-1185">Reference proteome</keyword>
<dbReference type="EMBL" id="LLXE01000060">
    <property type="protein sequence ID" value="KUM63957.1"/>
    <property type="molecule type" value="Genomic_DNA"/>
</dbReference>
<dbReference type="Pfam" id="PF17917">
    <property type="entry name" value="RT_RNaseH"/>
    <property type="match status" value="1"/>
</dbReference>
<evidence type="ECO:0000256" key="2">
    <source>
        <dbReference type="ARBA" id="ARBA00022695"/>
    </source>
</evidence>
<feature type="domain" description="Reverse transcriptase RNase H-like" evidence="7">
    <location>
        <begin position="2"/>
        <end position="80"/>
    </location>
</feature>
<dbReference type="Proteomes" id="UP000055045">
    <property type="component" value="Unassembled WGS sequence"/>
</dbReference>
<keyword evidence="4" id="KW-0255">Endonuclease</keyword>
<protein>
    <recommendedName>
        <fullName evidence="7">Reverse transcriptase RNase H-like domain-containing protein</fullName>
    </recommendedName>
</protein>
<dbReference type="GO" id="GO:0003964">
    <property type="term" value="F:RNA-directed DNA polymerase activity"/>
    <property type="evidence" value="ECO:0007669"/>
    <property type="project" value="UniProtKB-KW"/>
</dbReference>
<keyword evidence="2" id="KW-0548">Nucleotidyltransferase</keyword>
<dbReference type="InterPro" id="IPR043502">
    <property type="entry name" value="DNA/RNA_pol_sf"/>
</dbReference>
<sequence>MFLSRLLTPAEKNYWATELEVSCITWTIKKVRHLIETAKKHVIFYTDHSATIAVATSLKTSSTERLNLRLVRGSMYMQQFPIKVFHRPRKTNRIADALSRLPSVSPTLPKQDDDLEALTGQALIADLLNFRCRF</sequence>
<evidence type="ECO:0000256" key="5">
    <source>
        <dbReference type="ARBA" id="ARBA00022801"/>
    </source>
</evidence>
<reference evidence="8 9" key="1">
    <citation type="submission" date="2015-10" db="EMBL/GenBank/DDBJ databases">
        <title>Genome sequencing of Penicillium freii.</title>
        <authorList>
            <person name="Nguyen H.D."/>
            <person name="Visagie C.M."/>
            <person name="Seifert K.A."/>
        </authorList>
    </citation>
    <scope>NUCLEOTIDE SEQUENCE [LARGE SCALE GENOMIC DNA]</scope>
    <source>
        <strain evidence="8 9">DAOM 242723</strain>
    </source>
</reference>
<evidence type="ECO:0000256" key="3">
    <source>
        <dbReference type="ARBA" id="ARBA00022722"/>
    </source>
</evidence>
<keyword evidence="1" id="KW-0808">Transferase</keyword>
<evidence type="ECO:0000256" key="1">
    <source>
        <dbReference type="ARBA" id="ARBA00022679"/>
    </source>
</evidence>
<comment type="caution">
    <text evidence="8">The sequence shown here is derived from an EMBL/GenBank/DDBJ whole genome shotgun (WGS) entry which is preliminary data.</text>
</comment>
<evidence type="ECO:0000313" key="8">
    <source>
        <dbReference type="EMBL" id="KUM63957.1"/>
    </source>
</evidence>
<evidence type="ECO:0000259" key="7">
    <source>
        <dbReference type="Pfam" id="PF17917"/>
    </source>
</evidence>
<organism evidence="8 9">
    <name type="scientific">Penicillium freii</name>
    <dbReference type="NCBI Taxonomy" id="48697"/>
    <lineage>
        <taxon>Eukaryota</taxon>
        <taxon>Fungi</taxon>
        <taxon>Dikarya</taxon>
        <taxon>Ascomycota</taxon>
        <taxon>Pezizomycotina</taxon>
        <taxon>Eurotiomycetes</taxon>
        <taxon>Eurotiomycetidae</taxon>
        <taxon>Eurotiales</taxon>
        <taxon>Aspergillaceae</taxon>
        <taxon>Penicillium</taxon>
    </lineage>
</organism>
<evidence type="ECO:0000256" key="4">
    <source>
        <dbReference type="ARBA" id="ARBA00022759"/>
    </source>
</evidence>
<dbReference type="SUPFAM" id="SSF56672">
    <property type="entry name" value="DNA/RNA polymerases"/>
    <property type="match status" value="1"/>
</dbReference>
<dbReference type="PANTHER" id="PTHR34072:SF52">
    <property type="entry name" value="RIBONUCLEASE H"/>
    <property type="match status" value="1"/>
</dbReference>
<evidence type="ECO:0000256" key="6">
    <source>
        <dbReference type="ARBA" id="ARBA00022918"/>
    </source>
</evidence>
<gene>
    <name evidence="8" type="ORF">ACN42_g3162</name>
</gene>
<dbReference type="STRING" id="48697.A0A101MNT4"/>